<dbReference type="Gene3D" id="3.40.718.10">
    <property type="entry name" value="Isopropylmalate Dehydrogenase"/>
    <property type="match status" value="1"/>
</dbReference>
<protein>
    <submittedName>
        <fullName evidence="5">Phosphate butyryltransferase</fullName>
    </submittedName>
</protein>
<evidence type="ECO:0000256" key="2">
    <source>
        <dbReference type="ARBA" id="ARBA00022679"/>
    </source>
</evidence>
<dbReference type="AlphaFoldDB" id="A0A3Q9HQX9"/>
<gene>
    <name evidence="5" type="ORF">BBF96_08655</name>
</gene>
<dbReference type="Proteomes" id="UP000267250">
    <property type="component" value="Chromosome"/>
</dbReference>
<dbReference type="RefSeq" id="WP_127016787.1">
    <property type="nucleotide sequence ID" value="NZ_CP016379.1"/>
</dbReference>
<organism evidence="5 6">
    <name type="scientific">Anoxybacter fermentans</name>
    <dbReference type="NCBI Taxonomy" id="1323375"/>
    <lineage>
        <taxon>Bacteria</taxon>
        <taxon>Bacillati</taxon>
        <taxon>Bacillota</taxon>
        <taxon>Clostridia</taxon>
        <taxon>Halanaerobiales</taxon>
        <taxon>Anoxybacter</taxon>
    </lineage>
</organism>
<dbReference type="InterPro" id="IPR050500">
    <property type="entry name" value="Phos_Acetyltrans/Butyryltrans"/>
</dbReference>
<proteinExistence type="inferred from homology"/>
<dbReference type="PANTHER" id="PTHR43356:SF2">
    <property type="entry name" value="PHOSPHATE ACETYLTRANSFERASE"/>
    <property type="match status" value="1"/>
</dbReference>
<dbReference type="GO" id="GO:0016746">
    <property type="term" value="F:acyltransferase activity"/>
    <property type="evidence" value="ECO:0007669"/>
    <property type="project" value="UniProtKB-KW"/>
</dbReference>
<dbReference type="InterPro" id="IPR012147">
    <property type="entry name" value="P_Ac_Bu_trans"/>
</dbReference>
<evidence type="ECO:0000256" key="3">
    <source>
        <dbReference type="ARBA" id="ARBA00023315"/>
    </source>
</evidence>
<evidence type="ECO:0000259" key="4">
    <source>
        <dbReference type="Pfam" id="PF01515"/>
    </source>
</evidence>
<keyword evidence="3" id="KW-0012">Acyltransferase</keyword>
<dbReference type="OrthoDB" id="9774179at2"/>
<evidence type="ECO:0000313" key="6">
    <source>
        <dbReference type="Proteomes" id="UP000267250"/>
    </source>
</evidence>
<dbReference type="KEGG" id="aft:BBF96_08655"/>
<evidence type="ECO:0000313" key="5">
    <source>
        <dbReference type="EMBL" id="AZR73446.1"/>
    </source>
</evidence>
<dbReference type="Pfam" id="PF01515">
    <property type="entry name" value="PTA_PTB"/>
    <property type="match status" value="2"/>
</dbReference>
<reference evidence="5 6" key="1">
    <citation type="submission" date="2016-07" db="EMBL/GenBank/DDBJ databases">
        <title>Genome and transcriptome analysis of iron-reducing fermentative bacteria Anoxybacter fermentans.</title>
        <authorList>
            <person name="Zeng X."/>
            <person name="Shao Z."/>
        </authorList>
    </citation>
    <scope>NUCLEOTIDE SEQUENCE [LARGE SCALE GENOMIC DNA]</scope>
    <source>
        <strain evidence="5 6">DY22613</strain>
    </source>
</reference>
<dbReference type="EMBL" id="CP016379">
    <property type="protein sequence ID" value="AZR73446.1"/>
    <property type="molecule type" value="Genomic_DNA"/>
</dbReference>
<dbReference type="PANTHER" id="PTHR43356">
    <property type="entry name" value="PHOSPHATE ACETYLTRANSFERASE"/>
    <property type="match status" value="1"/>
</dbReference>
<keyword evidence="2 5" id="KW-0808">Transferase</keyword>
<comment type="similarity">
    <text evidence="1">Belongs to the phosphate acetyltransferase and butyryltransferase family.</text>
</comment>
<accession>A0A3Q9HQX9</accession>
<keyword evidence="6" id="KW-1185">Reference proteome</keyword>
<evidence type="ECO:0000256" key="1">
    <source>
        <dbReference type="ARBA" id="ARBA00005656"/>
    </source>
</evidence>
<dbReference type="NCBIfam" id="NF004472">
    <property type="entry name" value="PRK05805.1"/>
    <property type="match status" value="1"/>
</dbReference>
<dbReference type="SUPFAM" id="SSF53659">
    <property type="entry name" value="Isocitrate/Isopropylmalate dehydrogenase-like"/>
    <property type="match status" value="1"/>
</dbReference>
<name>A0A3Q9HQX9_9FIRM</name>
<sequence>MFKTFEEMVEQAKSTAPKVLSVAAAEDPEVLKAVKKAEEDGLITPILVGDKEKIEVFAKEVYYDLSNIKIYDEPDVTKASHKAVQIVAEGEADFLMKGLVGTATILRALLTKEYGLRQDRLLSHIALMDLEDLDRLIIMTDGGMNMYPDLNQKKQIIENAVEVMHSIGVEMPKVVPLAALELVNPDMEPTIHAAILSKMADRGQIKGCIIDGPLAFDNAISEEAAKHKGIKSPVAGKADVLLVPNIETGNVMYKALSYFSKMRAAMLVVGAKVPVVVTSRADNYMTKYYSMALGKLMMEYKNQ</sequence>
<dbReference type="InterPro" id="IPR002505">
    <property type="entry name" value="PTA_PTB"/>
</dbReference>
<feature type="domain" description="Phosphate acetyl/butaryl transferase" evidence="4">
    <location>
        <begin position="76"/>
        <end position="293"/>
    </location>
</feature>
<dbReference type="PIRSF" id="PIRSF000428">
    <property type="entry name" value="P_Ac_trans"/>
    <property type="match status" value="1"/>
</dbReference>
<feature type="domain" description="Phosphate acetyl/butaryl transferase" evidence="4">
    <location>
        <begin position="5"/>
        <end position="73"/>
    </location>
</feature>
<dbReference type="NCBIfam" id="NF006045">
    <property type="entry name" value="PRK08190.1"/>
    <property type="match status" value="1"/>
</dbReference>